<dbReference type="RefSeq" id="WP_054863513.1">
    <property type="nucleotide sequence ID" value="NZ_MWPH01000002.1"/>
</dbReference>
<dbReference type="OrthoDB" id="174605at2157"/>
<proteinExistence type="predicted"/>
<dbReference type="AlphaFoldDB" id="A0A202E982"/>
<dbReference type="Proteomes" id="UP000196084">
    <property type="component" value="Unassembled WGS sequence"/>
</dbReference>
<accession>A0A202E982</accession>
<reference evidence="2 3" key="1">
    <citation type="submission" date="2017-02" db="EMBL/GenBank/DDBJ databases">
        <title>Natronthermophilus aegyptiacus gen. nov.,sp. nov., an aerobic, extremely halophilic alkalithermophilic archaeon isolated from the athalassohaline Wadi An Natrun, Egypt.</title>
        <authorList>
            <person name="Zhao B."/>
        </authorList>
    </citation>
    <scope>NUCLEOTIDE SEQUENCE [LARGE SCALE GENOMIC DNA]</scope>
    <source>
        <strain evidence="2 3">CGMCC 1.3597</strain>
    </source>
</reference>
<protein>
    <submittedName>
        <fullName evidence="2">Uncharacterized protein</fullName>
    </submittedName>
</protein>
<feature type="region of interest" description="Disordered" evidence="1">
    <location>
        <begin position="35"/>
        <end position="62"/>
    </location>
</feature>
<evidence type="ECO:0000313" key="3">
    <source>
        <dbReference type="Proteomes" id="UP000196084"/>
    </source>
</evidence>
<evidence type="ECO:0000256" key="1">
    <source>
        <dbReference type="SAM" id="MobiDB-lite"/>
    </source>
</evidence>
<gene>
    <name evidence="2" type="ORF">B2G88_08990</name>
</gene>
<name>A0A202E982_9EURY</name>
<evidence type="ECO:0000313" key="2">
    <source>
        <dbReference type="EMBL" id="OVE84530.1"/>
    </source>
</evidence>
<keyword evidence="3" id="KW-1185">Reference proteome</keyword>
<sequence length="62" mass="6706">MFTDGDPTEQTTPRQYLVKCDGCSFEQSADGRDEAATIGNGHHRETNHDVIAVEVPPSVTSS</sequence>
<organism evidence="2 3">
    <name type="scientific">Natronolimnobius baerhuensis</name>
    <dbReference type="NCBI Taxonomy" id="253108"/>
    <lineage>
        <taxon>Archaea</taxon>
        <taxon>Methanobacteriati</taxon>
        <taxon>Methanobacteriota</taxon>
        <taxon>Stenosarchaea group</taxon>
        <taxon>Halobacteria</taxon>
        <taxon>Halobacteriales</taxon>
        <taxon>Natrialbaceae</taxon>
        <taxon>Natronolimnobius</taxon>
    </lineage>
</organism>
<comment type="caution">
    <text evidence="2">The sequence shown here is derived from an EMBL/GenBank/DDBJ whole genome shotgun (WGS) entry which is preliminary data.</text>
</comment>
<dbReference type="EMBL" id="MWPH01000002">
    <property type="protein sequence ID" value="OVE84530.1"/>
    <property type="molecule type" value="Genomic_DNA"/>
</dbReference>